<protein>
    <submittedName>
        <fullName evidence="2">Uncharacterized protein</fullName>
    </submittedName>
</protein>
<evidence type="ECO:0000313" key="3">
    <source>
        <dbReference type="Proteomes" id="UP001396898"/>
    </source>
</evidence>
<accession>A0ABR1T294</accession>
<feature type="compositionally biased region" description="Polar residues" evidence="1">
    <location>
        <begin position="691"/>
        <end position="700"/>
    </location>
</feature>
<proteinExistence type="predicted"/>
<sequence>MGSQSRTLASSSSLDNLRPTIPESWDLQGQSLELDEVLTASTVSRFGTIISRRGINDVFNILQVLLDIHIQNLPPWLQDVQMKRDAYIVRMNRQGINLPQIMKELDILTLSGIASFVVFCCRYSEDKETIKGMMHSLTTGKLGTVVKFDEKRNEPISHTYRDHIATFVSSNIDADRNSSIYKLVCRNIEELCRFGGMSATKDMFQRRRQESIDLMGKLLGAPGVEGPTAASQEWREEDSEHGGWAAVHNTLHLTSAYIALAAQAHDALVAVECVSDVDRKMFSSEKIKSCSRKSTFLVRLWLKQPPEHIHGILRHSYPSNKSDNATGTLDIADEGVTVVGGSLEMAQWVAKKQSFQCSAVGSADTFGQCEQLWHLGIECAKTWRWVVKRGSTTNSSGSLLMVLEKRENQPTKLKLPQETAPLVQALQKKEKRLRKVARDVAKVIDDHYSFEDYSELLRDRPDDKDPEAIQAMLYVITAMSVKLLGSTVSLEGDSTDSYALNLSTLDQGSKDLGNLYHLFCTALVEGVAPFKVLMAVATVWGGAAPGSTSFPKNQLPVEEMLGVITGHCAVIFDGIRNLSQFVEKVQPGRLFSIWRGAVPMLPRDPRTDCIYSGHDVQQCSEIGSGYSPPKRNAETRLKGRLLITFEPSEMDGSKGVFCFWFGGNLVAECAPRPLLTSVLSGMMPAARDDSSQTANTTDTSMKPPPEFVDLPSSSLLDIQRFRVTGDVCVIIKGSQDAAWASFAFACASGLSSMPRHLSTFVHRGNLDTSDMESYRPRMGAGQVLIEVPYENE</sequence>
<feature type="region of interest" description="Disordered" evidence="1">
    <location>
        <begin position="685"/>
        <end position="706"/>
    </location>
</feature>
<organism evidence="2 3">
    <name type="scientific">Apiospora marii</name>
    <dbReference type="NCBI Taxonomy" id="335849"/>
    <lineage>
        <taxon>Eukaryota</taxon>
        <taxon>Fungi</taxon>
        <taxon>Dikarya</taxon>
        <taxon>Ascomycota</taxon>
        <taxon>Pezizomycotina</taxon>
        <taxon>Sordariomycetes</taxon>
        <taxon>Xylariomycetidae</taxon>
        <taxon>Amphisphaeriales</taxon>
        <taxon>Apiosporaceae</taxon>
        <taxon>Apiospora</taxon>
    </lineage>
</organism>
<evidence type="ECO:0000313" key="2">
    <source>
        <dbReference type="EMBL" id="KAK8040706.1"/>
    </source>
</evidence>
<dbReference type="Proteomes" id="UP001396898">
    <property type="component" value="Unassembled WGS sequence"/>
</dbReference>
<name>A0ABR1T294_9PEZI</name>
<reference evidence="2 3" key="1">
    <citation type="submission" date="2023-01" db="EMBL/GenBank/DDBJ databases">
        <title>Analysis of 21 Apiospora genomes using comparative genomics revels a genus with tremendous synthesis potential of carbohydrate active enzymes and secondary metabolites.</title>
        <authorList>
            <person name="Sorensen T."/>
        </authorList>
    </citation>
    <scope>NUCLEOTIDE SEQUENCE [LARGE SCALE GENOMIC DNA]</scope>
    <source>
        <strain evidence="2 3">CBS 20057</strain>
    </source>
</reference>
<dbReference type="EMBL" id="JAQQWI010000001">
    <property type="protein sequence ID" value="KAK8040706.1"/>
    <property type="molecule type" value="Genomic_DNA"/>
</dbReference>
<gene>
    <name evidence="2" type="ORF">PG991_000494</name>
</gene>
<comment type="caution">
    <text evidence="2">The sequence shown here is derived from an EMBL/GenBank/DDBJ whole genome shotgun (WGS) entry which is preliminary data.</text>
</comment>
<keyword evidence="3" id="KW-1185">Reference proteome</keyword>
<evidence type="ECO:0000256" key="1">
    <source>
        <dbReference type="SAM" id="MobiDB-lite"/>
    </source>
</evidence>